<evidence type="ECO:0000256" key="1">
    <source>
        <dbReference type="ARBA" id="ARBA00004286"/>
    </source>
</evidence>
<evidence type="ECO:0000313" key="8">
    <source>
        <dbReference type="EMBL" id="JAS60904.1"/>
    </source>
</evidence>
<protein>
    <recommendedName>
        <fullName evidence="5">Cytokine-like nuclear factor N-PAC</fullName>
    </recommendedName>
    <alternativeName>
        <fullName evidence="4">Glyoxylate reductase 1 homolog</fullName>
    </alternativeName>
</protein>
<dbReference type="GO" id="GO:0000785">
    <property type="term" value="C:chromatin"/>
    <property type="evidence" value="ECO:0007669"/>
    <property type="project" value="TreeGrafter"/>
</dbReference>
<dbReference type="InterPro" id="IPR000313">
    <property type="entry name" value="PWWP_dom"/>
</dbReference>
<dbReference type="GO" id="GO:0031491">
    <property type="term" value="F:nucleosome binding"/>
    <property type="evidence" value="ECO:0007669"/>
    <property type="project" value="TreeGrafter"/>
</dbReference>
<dbReference type="GO" id="GO:0003677">
    <property type="term" value="F:DNA binding"/>
    <property type="evidence" value="ECO:0007669"/>
    <property type="project" value="TreeGrafter"/>
</dbReference>
<evidence type="ECO:0000256" key="6">
    <source>
        <dbReference type="SAM" id="MobiDB-lite"/>
    </source>
</evidence>
<dbReference type="Pfam" id="PF00855">
    <property type="entry name" value="PWWP"/>
    <property type="match status" value="1"/>
</dbReference>
<dbReference type="PANTHER" id="PTHR43580">
    <property type="entry name" value="OXIDOREDUCTASE GLYR1-RELATED"/>
    <property type="match status" value="1"/>
</dbReference>
<dbReference type="AlphaFoldDB" id="A0A1B6GEP1"/>
<dbReference type="GO" id="GO:0050661">
    <property type="term" value="F:NADP binding"/>
    <property type="evidence" value="ECO:0007669"/>
    <property type="project" value="InterPro"/>
</dbReference>
<dbReference type="SUPFAM" id="SSF51735">
    <property type="entry name" value="NAD(P)-binding Rossmann-fold domains"/>
    <property type="match status" value="1"/>
</dbReference>
<dbReference type="InterPro" id="IPR008927">
    <property type="entry name" value="6-PGluconate_DH-like_C_sf"/>
</dbReference>
<feature type="non-terminal residue" evidence="8">
    <location>
        <position position="479"/>
    </location>
</feature>
<dbReference type="PANTHER" id="PTHR43580:SF2">
    <property type="entry name" value="CYTOKINE-LIKE NUCLEAR FACTOR N-PAC"/>
    <property type="match status" value="1"/>
</dbReference>
<dbReference type="EMBL" id="GECZ01008865">
    <property type="protein sequence ID" value="JAS60904.1"/>
    <property type="molecule type" value="Transcribed_RNA"/>
</dbReference>
<feature type="non-terminal residue" evidence="8">
    <location>
        <position position="1"/>
    </location>
</feature>
<evidence type="ECO:0000256" key="3">
    <source>
        <dbReference type="ARBA" id="ARBA00022454"/>
    </source>
</evidence>
<dbReference type="Gene3D" id="1.10.1040.10">
    <property type="entry name" value="N-(1-d-carboxylethyl)-l-norvaline Dehydrogenase, domain 2"/>
    <property type="match status" value="1"/>
</dbReference>
<keyword evidence="3" id="KW-0158">Chromosome</keyword>
<proteinExistence type="inferred from homology"/>
<dbReference type="GO" id="GO:0051287">
    <property type="term" value="F:NAD binding"/>
    <property type="evidence" value="ECO:0007669"/>
    <property type="project" value="InterPro"/>
</dbReference>
<dbReference type="InterPro" id="IPR013328">
    <property type="entry name" value="6PGD_dom2"/>
</dbReference>
<feature type="region of interest" description="Disordered" evidence="6">
    <location>
        <begin position="115"/>
        <end position="138"/>
    </location>
</feature>
<dbReference type="InterPro" id="IPR029154">
    <property type="entry name" value="HIBADH-like_NADP-bd"/>
</dbReference>
<comment type="similarity">
    <text evidence="2">Belongs to the HIBADH-related family. NP60 subfamily.</text>
</comment>
<dbReference type="Pfam" id="PF03446">
    <property type="entry name" value="NAD_binding_2"/>
    <property type="match status" value="1"/>
</dbReference>
<comment type="subcellular location">
    <subcellularLocation>
        <location evidence="1">Chromosome</location>
    </subcellularLocation>
</comment>
<organism evidence="8">
    <name type="scientific">Cuerna arida</name>
    <dbReference type="NCBI Taxonomy" id="1464854"/>
    <lineage>
        <taxon>Eukaryota</taxon>
        <taxon>Metazoa</taxon>
        <taxon>Ecdysozoa</taxon>
        <taxon>Arthropoda</taxon>
        <taxon>Hexapoda</taxon>
        <taxon>Insecta</taxon>
        <taxon>Pterygota</taxon>
        <taxon>Neoptera</taxon>
        <taxon>Paraneoptera</taxon>
        <taxon>Hemiptera</taxon>
        <taxon>Auchenorrhyncha</taxon>
        <taxon>Membracoidea</taxon>
        <taxon>Cicadellidae</taxon>
        <taxon>Cicadellinae</taxon>
        <taxon>Proconiini</taxon>
        <taxon>Cuerna</taxon>
    </lineage>
</organism>
<accession>A0A1B6GEP1</accession>
<dbReference type="SUPFAM" id="SSF63748">
    <property type="entry name" value="Tudor/PWWP/MBT"/>
    <property type="match status" value="1"/>
</dbReference>
<gene>
    <name evidence="8" type="ORF">g.2584</name>
</gene>
<dbReference type="InterPro" id="IPR036291">
    <property type="entry name" value="NAD(P)-bd_dom_sf"/>
</dbReference>
<feature type="domain" description="PWWP" evidence="7">
    <location>
        <begin position="1"/>
        <end position="53"/>
    </location>
</feature>
<reference evidence="8" key="1">
    <citation type="submission" date="2015-11" db="EMBL/GenBank/DDBJ databases">
        <title>De novo transcriptome assembly of four potential Pierce s Disease insect vectors from Arizona vineyards.</title>
        <authorList>
            <person name="Tassone E.E."/>
        </authorList>
    </citation>
    <scope>NUCLEOTIDE SEQUENCE</scope>
</reference>
<dbReference type="PROSITE" id="PS50812">
    <property type="entry name" value="PWWP"/>
    <property type="match status" value="1"/>
</dbReference>
<evidence type="ECO:0000256" key="2">
    <source>
        <dbReference type="ARBA" id="ARBA00007598"/>
    </source>
</evidence>
<dbReference type="InterPro" id="IPR051265">
    <property type="entry name" value="HIBADH-related_NP60_sf"/>
</dbReference>
<dbReference type="Pfam" id="PF14833">
    <property type="entry name" value="NAD_binding_11"/>
    <property type="match status" value="1"/>
</dbReference>
<evidence type="ECO:0000256" key="4">
    <source>
        <dbReference type="ARBA" id="ARBA00030287"/>
    </source>
</evidence>
<dbReference type="Gene3D" id="2.30.30.140">
    <property type="match status" value="1"/>
</dbReference>
<evidence type="ECO:0000256" key="5">
    <source>
        <dbReference type="ARBA" id="ARBA00034140"/>
    </source>
</evidence>
<dbReference type="Gene3D" id="3.40.50.720">
    <property type="entry name" value="NAD(P)-binding Rossmann-like Domain"/>
    <property type="match status" value="1"/>
</dbReference>
<dbReference type="GO" id="GO:0140673">
    <property type="term" value="P:transcription elongation-coupled chromatin remodeling"/>
    <property type="evidence" value="ECO:0007669"/>
    <property type="project" value="TreeGrafter"/>
</dbReference>
<name>A0A1B6GEP1_9HEMI</name>
<sequence length="479" mass="54086">KNYAPWPGLVADPKTATVKMPSNRNQVFHWIFFFGTDNFAWIEENNLKQYGPFKEQMISKYMPQKVTDIKKKTLPAAVEQIEHYIKEKEKNSKFKPYDTSDLEFDRILNEKPVVAKKRKTADKSTSSSTSKKTRNSNDISAEFNDSTLFKTTNDTLNSAAIIDSNFDFNDEVRDEEKKIMDLKAKSVVLDAKNIKPLNKKIGFLGVGKMGAGLVKNLLHSKHDVTIWDRNVERCEQFKEINATVAANPEDLVENTDIIFSCLSEPRVSRQVMYSNCGAKKSLNSSKGYIELSTMSIEVSLDLSGPIKEVGGRYLEAQIQGDISQANEGTVIFVTAGDESLFYEVQSCFQAMGAYSYFISSNIGDACIMNLALQNLKATALVGLAESMSILDRFKLKFNDFLEIFDRSQMQCEFLRSKHQQIMGKKYENQLTLKYLQKDINLTLDVANQIKQPLLVAANTNEILKQAIRKGYSNLDSSAI</sequence>
<evidence type="ECO:0000259" key="7">
    <source>
        <dbReference type="PROSITE" id="PS50812"/>
    </source>
</evidence>
<dbReference type="InterPro" id="IPR006115">
    <property type="entry name" value="6PGDH_NADP-bd"/>
</dbReference>
<dbReference type="SUPFAM" id="SSF48179">
    <property type="entry name" value="6-phosphogluconate dehydrogenase C-terminal domain-like"/>
    <property type="match status" value="1"/>
</dbReference>